<dbReference type="HAMAP" id="MF_00165">
    <property type="entry name" value="Thymidylate_kinase"/>
    <property type="match status" value="1"/>
</dbReference>
<dbReference type="GO" id="GO:0005524">
    <property type="term" value="F:ATP binding"/>
    <property type="evidence" value="ECO:0007669"/>
    <property type="project" value="UniProtKB-KW"/>
</dbReference>
<dbReference type="SUPFAM" id="SSF53474">
    <property type="entry name" value="alpha/beta-Hydrolases"/>
    <property type="match status" value="1"/>
</dbReference>
<dbReference type="GO" id="GO:0005634">
    <property type="term" value="C:nucleus"/>
    <property type="evidence" value="ECO:0007669"/>
    <property type="project" value="TreeGrafter"/>
</dbReference>
<dbReference type="InterPro" id="IPR018094">
    <property type="entry name" value="Thymidylate_kinase"/>
</dbReference>
<evidence type="ECO:0000313" key="13">
    <source>
        <dbReference type="EMBL" id="SHO78489.1"/>
    </source>
</evidence>
<evidence type="ECO:0000256" key="7">
    <source>
        <dbReference type="ARBA" id="ARBA00022741"/>
    </source>
</evidence>
<evidence type="ECO:0000256" key="9">
    <source>
        <dbReference type="ARBA" id="ARBA00022840"/>
    </source>
</evidence>
<gene>
    <name evidence="13" type="ORF">MSYG_2835</name>
</gene>
<evidence type="ECO:0000256" key="5">
    <source>
        <dbReference type="ARBA" id="ARBA00022679"/>
    </source>
</evidence>
<evidence type="ECO:0000313" key="14">
    <source>
        <dbReference type="Proteomes" id="UP000186303"/>
    </source>
</evidence>
<dbReference type="NCBIfam" id="TIGR00041">
    <property type="entry name" value="DTMP_kinase"/>
    <property type="match status" value="1"/>
</dbReference>
<dbReference type="GO" id="GO:0006233">
    <property type="term" value="P:dTDP biosynthetic process"/>
    <property type="evidence" value="ECO:0007669"/>
    <property type="project" value="InterPro"/>
</dbReference>
<dbReference type="GO" id="GO:0004550">
    <property type="term" value="F:nucleoside diphosphate kinase activity"/>
    <property type="evidence" value="ECO:0007669"/>
    <property type="project" value="TreeGrafter"/>
</dbReference>
<dbReference type="FunFam" id="3.40.50.300:FF:000679">
    <property type="entry name" value="Thymidylate kinase"/>
    <property type="match status" value="1"/>
</dbReference>
<evidence type="ECO:0000256" key="11">
    <source>
        <dbReference type="ARBA" id="ARBA00048461"/>
    </source>
</evidence>
<evidence type="ECO:0000256" key="10">
    <source>
        <dbReference type="ARBA" id="ARBA00047591"/>
    </source>
</evidence>
<keyword evidence="5" id="KW-0808">Transferase</keyword>
<dbReference type="EMBL" id="LT671824">
    <property type="protein sequence ID" value="SHO78489.1"/>
    <property type="molecule type" value="Genomic_DNA"/>
</dbReference>
<comment type="similarity">
    <text evidence="2">Belongs to the thymidylate kinase family.</text>
</comment>
<comment type="catalytic activity">
    <reaction evidence="10">
        <text>a diacylglycerol + H2O = a monoacylglycerol + a fatty acid + H(+)</text>
        <dbReference type="Rhea" id="RHEA:32731"/>
        <dbReference type="ChEBI" id="CHEBI:15377"/>
        <dbReference type="ChEBI" id="CHEBI:15378"/>
        <dbReference type="ChEBI" id="CHEBI:17408"/>
        <dbReference type="ChEBI" id="CHEBI:18035"/>
        <dbReference type="ChEBI" id="CHEBI:28868"/>
    </reaction>
</comment>
<dbReference type="CDD" id="cd01672">
    <property type="entry name" value="TMPK"/>
    <property type="match status" value="1"/>
</dbReference>
<dbReference type="OMA" id="GEMANIF"/>
<dbReference type="Proteomes" id="UP000186303">
    <property type="component" value="Chromosome 4"/>
</dbReference>
<proteinExistence type="inferred from homology"/>
<dbReference type="GO" id="GO:0004798">
    <property type="term" value="F:dTMP kinase activity"/>
    <property type="evidence" value="ECO:0007669"/>
    <property type="project" value="UniProtKB-EC"/>
</dbReference>
<keyword evidence="6" id="KW-0545">Nucleotide biosynthesis</keyword>
<name>A0A1M8A7V8_MALS4</name>
<keyword evidence="9" id="KW-0067">ATP-binding</keyword>
<dbReference type="InterPro" id="IPR039430">
    <property type="entry name" value="Thymidylate_kin-like_dom"/>
</dbReference>
<reference evidence="14" key="1">
    <citation type="journal article" date="2017" name="Nucleic Acids Res.">
        <title>Proteogenomics produces comprehensive and highly accurate protein-coding gene annotation in a complete genome assembly of Malassezia sympodialis.</title>
        <authorList>
            <person name="Zhu Y."/>
            <person name="Engstroem P.G."/>
            <person name="Tellgren-Roth C."/>
            <person name="Baudo C.D."/>
            <person name="Kennell J.C."/>
            <person name="Sun S."/>
            <person name="Billmyre R.B."/>
            <person name="Schroeder M.S."/>
            <person name="Andersson A."/>
            <person name="Holm T."/>
            <person name="Sigurgeirsson B."/>
            <person name="Wu G."/>
            <person name="Sankaranarayanan S.R."/>
            <person name="Siddharthan R."/>
            <person name="Sanyal K."/>
            <person name="Lundeberg J."/>
            <person name="Nystedt B."/>
            <person name="Boekhout T."/>
            <person name="Dawson T.L. Jr."/>
            <person name="Heitman J."/>
            <person name="Scheynius A."/>
            <person name="Lehtioe J."/>
        </authorList>
    </citation>
    <scope>NUCLEOTIDE SEQUENCE [LARGE SCALE GENOMIC DNA]</scope>
    <source>
        <strain evidence="14">ATCC 42132</strain>
    </source>
</reference>
<evidence type="ECO:0000259" key="12">
    <source>
        <dbReference type="Pfam" id="PF02223"/>
    </source>
</evidence>
<dbReference type="SUPFAM" id="SSF52540">
    <property type="entry name" value="P-loop containing nucleoside triphosphate hydrolases"/>
    <property type="match status" value="1"/>
</dbReference>
<dbReference type="PANTHER" id="PTHR10344:SF1">
    <property type="entry name" value="THYMIDYLATE KINASE"/>
    <property type="match status" value="1"/>
</dbReference>
<evidence type="ECO:0000256" key="3">
    <source>
        <dbReference type="ARBA" id="ARBA00012980"/>
    </source>
</evidence>
<keyword evidence="14" id="KW-1185">Reference proteome</keyword>
<evidence type="ECO:0000256" key="4">
    <source>
        <dbReference type="ARBA" id="ARBA00017144"/>
    </source>
</evidence>
<dbReference type="VEuPathDB" id="FungiDB:MSYG_2835"/>
<dbReference type="PANTHER" id="PTHR10344">
    <property type="entry name" value="THYMIDYLATE KINASE"/>
    <property type="match status" value="1"/>
</dbReference>
<comment type="catalytic activity">
    <reaction evidence="11">
        <text>a monoacylglycerol + H2O = glycerol + a fatty acid + H(+)</text>
        <dbReference type="Rhea" id="RHEA:15245"/>
        <dbReference type="ChEBI" id="CHEBI:15377"/>
        <dbReference type="ChEBI" id="CHEBI:15378"/>
        <dbReference type="ChEBI" id="CHEBI:17408"/>
        <dbReference type="ChEBI" id="CHEBI:17754"/>
        <dbReference type="ChEBI" id="CHEBI:28868"/>
    </reaction>
</comment>
<dbReference type="Pfam" id="PF02223">
    <property type="entry name" value="Thymidylate_kin"/>
    <property type="match status" value="1"/>
</dbReference>
<dbReference type="InterPro" id="IPR029058">
    <property type="entry name" value="AB_hydrolase_fold"/>
</dbReference>
<dbReference type="InterPro" id="IPR018095">
    <property type="entry name" value="Thymidylate_kin_CS"/>
</dbReference>
<dbReference type="GO" id="GO:0005829">
    <property type="term" value="C:cytosol"/>
    <property type="evidence" value="ECO:0007669"/>
    <property type="project" value="TreeGrafter"/>
</dbReference>
<evidence type="ECO:0000256" key="8">
    <source>
        <dbReference type="ARBA" id="ARBA00022777"/>
    </source>
</evidence>
<dbReference type="PROSITE" id="PS01331">
    <property type="entry name" value="THYMIDYLATE_KINASE"/>
    <property type="match status" value="1"/>
</dbReference>
<dbReference type="GO" id="GO:0006227">
    <property type="term" value="P:dUDP biosynthetic process"/>
    <property type="evidence" value="ECO:0007669"/>
    <property type="project" value="TreeGrafter"/>
</dbReference>
<sequence length="531" mass="59519">MSEWKIVIPFPGGTEKEAYHGQGIHGILRLHDQPDATELPADGSCAGRPLALLTHGLLSHKNAIFFRPATKILGMDSFRWDISGEGETPGEWNVGDYALGAEHTNHIVQYLVKRFGYRLDTMLSHSKGCTVSTTFASKFTSLSPSDGLLPPPRRMILCSGRLRMSRIHEKDEIFMPKFQELGYAPISLQVQGQAREFRVYPEHHETQCNYPAPQMAENLPPSIQVFIAHGLADSVVPVEDAPDIANLISAHPRRQPGTVHVELFPKCDHNYRGDAMQALLQSIQRWMETSMQRCYKSRSLPLPVSSVRRGALIVVEGLDRSGKSTQVDRLVQHLHARHVKFPERATAIGSMIHGYLTKKSDINDHAVHLLFSANRWEMIESILQSLQQGQTVVCDRYAFSGIAYSWAKGLPLDWCIGSDAGIPIPDLTLFLDLDEETASTRASFGDERYEKRAFQEKVRHTFYQVESFVQYVGGHWIRIDASGTPDKVWETIQHHTDSVVSQGPVALFPLDLEAMKPALPWTSVEPEKASL</sequence>
<feature type="domain" description="Thymidylate kinase-like" evidence="12">
    <location>
        <begin position="315"/>
        <end position="491"/>
    </location>
</feature>
<dbReference type="OrthoDB" id="425602at2759"/>
<dbReference type="InterPro" id="IPR027417">
    <property type="entry name" value="P-loop_NTPase"/>
</dbReference>
<dbReference type="Gene3D" id="3.40.50.1820">
    <property type="entry name" value="alpha/beta hydrolase"/>
    <property type="match status" value="1"/>
</dbReference>
<dbReference type="STRING" id="1230383.A0A1M8A7V8"/>
<evidence type="ECO:0000256" key="2">
    <source>
        <dbReference type="ARBA" id="ARBA00009776"/>
    </source>
</evidence>
<keyword evidence="7" id="KW-0547">Nucleotide-binding</keyword>
<protein>
    <recommendedName>
        <fullName evidence="4">Thymidylate kinase</fullName>
        <ecNumber evidence="3">2.7.4.9</ecNumber>
    </recommendedName>
</protein>
<organism evidence="13 14">
    <name type="scientific">Malassezia sympodialis (strain ATCC 42132)</name>
    <name type="common">Atopic eczema-associated yeast</name>
    <dbReference type="NCBI Taxonomy" id="1230383"/>
    <lineage>
        <taxon>Eukaryota</taxon>
        <taxon>Fungi</taxon>
        <taxon>Dikarya</taxon>
        <taxon>Basidiomycota</taxon>
        <taxon>Ustilaginomycotina</taxon>
        <taxon>Malasseziomycetes</taxon>
        <taxon>Malasseziales</taxon>
        <taxon>Malasseziaceae</taxon>
        <taxon>Malassezia</taxon>
    </lineage>
</organism>
<dbReference type="EC" id="2.7.4.9" evidence="3"/>
<evidence type="ECO:0000256" key="6">
    <source>
        <dbReference type="ARBA" id="ARBA00022727"/>
    </source>
</evidence>
<dbReference type="Gene3D" id="3.40.50.300">
    <property type="entry name" value="P-loop containing nucleotide triphosphate hydrolases"/>
    <property type="match status" value="1"/>
</dbReference>
<evidence type="ECO:0000256" key="1">
    <source>
        <dbReference type="ARBA" id="ARBA00004992"/>
    </source>
</evidence>
<comment type="pathway">
    <text evidence="1">Pyrimidine metabolism; dTTP biosynthesis.</text>
</comment>
<dbReference type="GO" id="GO:0006235">
    <property type="term" value="P:dTTP biosynthetic process"/>
    <property type="evidence" value="ECO:0007669"/>
    <property type="project" value="TreeGrafter"/>
</dbReference>
<accession>A0A1M8A7V8</accession>
<dbReference type="AlphaFoldDB" id="A0A1M8A7V8"/>
<keyword evidence="8 13" id="KW-0418">Kinase</keyword>